<evidence type="ECO:0000313" key="6">
    <source>
        <dbReference type="Proteomes" id="UP001595556"/>
    </source>
</evidence>
<dbReference type="RefSeq" id="WP_377301815.1">
    <property type="nucleotide sequence ID" value="NZ_CP180191.1"/>
</dbReference>
<proteinExistence type="inferred from homology"/>
<dbReference type="EMBL" id="JBHRTI010000003">
    <property type="protein sequence ID" value="MFC3147085.1"/>
    <property type="molecule type" value="Genomic_DNA"/>
</dbReference>
<dbReference type="Gene3D" id="3.40.50.1820">
    <property type="entry name" value="alpha/beta hydrolase"/>
    <property type="match status" value="1"/>
</dbReference>
<dbReference type="Proteomes" id="UP001595556">
    <property type="component" value="Unassembled WGS sequence"/>
</dbReference>
<dbReference type="InterPro" id="IPR006862">
    <property type="entry name" value="Thio_Ohase/aa_AcTrfase"/>
</dbReference>
<dbReference type="Pfam" id="PF08840">
    <property type="entry name" value="BAAT_C"/>
    <property type="match status" value="1"/>
</dbReference>
<keyword evidence="6" id="KW-1185">Reference proteome</keyword>
<dbReference type="PIRSF" id="PIRSF016521">
    <property type="entry name" value="Acyl-CoA_hydro"/>
    <property type="match status" value="1"/>
</dbReference>
<comment type="caution">
    <text evidence="5">The sequence shown here is derived from an EMBL/GenBank/DDBJ whole genome shotgun (WGS) entry which is preliminary data.</text>
</comment>
<organism evidence="5 6">
    <name type="scientific">Piscinibacterium candidicorallinum</name>
    <dbReference type="NCBI Taxonomy" id="1793872"/>
    <lineage>
        <taxon>Bacteria</taxon>
        <taxon>Pseudomonadati</taxon>
        <taxon>Pseudomonadota</taxon>
        <taxon>Betaproteobacteria</taxon>
        <taxon>Burkholderiales</taxon>
        <taxon>Piscinibacterium</taxon>
    </lineage>
</organism>
<dbReference type="InterPro" id="IPR029058">
    <property type="entry name" value="AB_hydrolase_fold"/>
</dbReference>
<name>A0ABV7H3P5_9BURK</name>
<feature type="domain" description="Acyl-CoA thioester hydrolase/bile acid-CoA amino acid N-acetyltransferase" evidence="3">
    <location>
        <begin position="70"/>
        <end position="149"/>
    </location>
</feature>
<feature type="signal peptide" evidence="2">
    <location>
        <begin position="1"/>
        <end position="33"/>
    </location>
</feature>
<feature type="chain" id="PRO_5046279818" evidence="2">
    <location>
        <begin position="34"/>
        <end position="517"/>
    </location>
</feature>
<gene>
    <name evidence="5" type="ORF">ACFOEN_05450</name>
</gene>
<dbReference type="SUPFAM" id="SSF53474">
    <property type="entry name" value="alpha/beta-Hydrolases"/>
    <property type="match status" value="1"/>
</dbReference>
<evidence type="ECO:0000259" key="4">
    <source>
        <dbReference type="Pfam" id="PF08840"/>
    </source>
</evidence>
<dbReference type="Pfam" id="PF04775">
    <property type="entry name" value="Bile_Hydr_Trans"/>
    <property type="match status" value="1"/>
</dbReference>
<reference evidence="6" key="1">
    <citation type="journal article" date="2019" name="Int. J. Syst. Evol. Microbiol.">
        <title>The Global Catalogue of Microorganisms (GCM) 10K type strain sequencing project: providing services to taxonomists for standard genome sequencing and annotation.</title>
        <authorList>
            <consortium name="The Broad Institute Genomics Platform"/>
            <consortium name="The Broad Institute Genome Sequencing Center for Infectious Disease"/>
            <person name="Wu L."/>
            <person name="Ma J."/>
        </authorList>
    </citation>
    <scope>NUCLEOTIDE SEQUENCE [LARGE SCALE GENOMIC DNA]</scope>
    <source>
        <strain evidence="6">KCTC 52168</strain>
    </source>
</reference>
<evidence type="ECO:0000256" key="1">
    <source>
        <dbReference type="ARBA" id="ARBA00006538"/>
    </source>
</evidence>
<dbReference type="InterPro" id="IPR016662">
    <property type="entry name" value="Acyl-CoA_thioEstase_long-chain"/>
</dbReference>
<evidence type="ECO:0000313" key="5">
    <source>
        <dbReference type="EMBL" id="MFC3147085.1"/>
    </source>
</evidence>
<sequence length="517" mass="54623">MHTPAQHPTLLPRAMRQAWLIACALGAALFVQAAAGQAPEPVAQSAPVAVPQTGPRFAFDPPEEFVPGDRVSLRIQGLAPGSRVHVTAQRPREEGGAVVLFESQALFTASPRGEVNLATDAPVNGSYEDADLRGLFWSMRPTKTARPAGWLASEVRFTARQDSAAGAVITEGKLRVTLQRPGVTVERVVPFEGAVLARPAEDAQNGATGAATPLPRKRPALILLGGSEGGSRITADAPLWASHGYVALALPYYSPPSWGPTVGADGKPIIGPDGKPAMGPQPAELPSLPPSFVDIPIDRLQTARDWLAQQPGVDADRIGIMGTSKGAEFVLLAATRMPWVRAVVAVVPTDVVWEGWGPDAPVPGQRSSFSWQGKPLPFVPYKGMNEEFAGFATGAEVRLRRPQDAGREAHPDRVAAARIPVENYAGPLLLIGGMDDQVWASGPMARNIADARRRANLPVVSLVYEGGGHALGGHGWSPTTTYNATPYKIGGTPAAEARSQADAFAKTIQFLRSSLGQ</sequence>
<dbReference type="Gene3D" id="2.60.40.2240">
    <property type="entry name" value="Acyl-CoA thioester hydrolase/BAAT N-terminal domain"/>
    <property type="match status" value="1"/>
</dbReference>
<feature type="domain" description="BAAT/Acyl-CoA thioester hydrolase C-terminal" evidence="4">
    <location>
        <begin position="301"/>
        <end position="516"/>
    </location>
</feature>
<keyword evidence="2" id="KW-0732">Signal</keyword>
<dbReference type="PANTHER" id="PTHR10824:SF4">
    <property type="entry name" value="ACYL-COENZYME A THIOESTERASE 1-LIKE"/>
    <property type="match status" value="1"/>
</dbReference>
<dbReference type="GO" id="GO:0016787">
    <property type="term" value="F:hydrolase activity"/>
    <property type="evidence" value="ECO:0007669"/>
    <property type="project" value="UniProtKB-KW"/>
</dbReference>
<evidence type="ECO:0000256" key="2">
    <source>
        <dbReference type="SAM" id="SignalP"/>
    </source>
</evidence>
<protein>
    <submittedName>
        <fullName evidence="5">Acyl-CoA thioester hydrolase/BAAT C-terminal domain-containing protein</fullName>
    </submittedName>
</protein>
<keyword evidence="5" id="KW-0378">Hydrolase</keyword>
<accession>A0ABV7H3P5</accession>
<dbReference type="PANTHER" id="PTHR10824">
    <property type="entry name" value="ACYL-COENZYME A THIOESTERASE-RELATED"/>
    <property type="match status" value="1"/>
</dbReference>
<dbReference type="InterPro" id="IPR014940">
    <property type="entry name" value="BAAT_C"/>
</dbReference>
<evidence type="ECO:0000259" key="3">
    <source>
        <dbReference type="Pfam" id="PF04775"/>
    </source>
</evidence>
<dbReference type="InterPro" id="IPR042490">
    <property type="entry name" value="Thio_Ohase/BAAT_N"/>
</dbReference>
<comment type="similarity">
    <text evidence="1">Belongs to the C/M/P thioester hydrolase family.</text>
</comment>